<dbReference type="EMBL" id="QGNW01000030">
    <property type="protein sequence ID" value="RVX11559.1"/>
    <property type="molecule type" value="Genomic_DNA"/>
</dbReference>
<feature type="domain" description="DYW" evidence="2">
    <location>
        <begin position="13"/>
        <end position="105"/>
    </location>
</feature>
<accession>A0A438JRI9</accession>
<protein>
    <submittedName>
        <fullName evidence="3">Pentatricopeptide repeat-containing protein</fullName>
    </submittedName>
</protein>
<dbReference type="Proteomes" id="UP000288805">
    <property type="component" value="Unassembled WGS sequence"/>
</dbReference>
<sequence>MLEQIVERLREEGYKPKLGDLLLDLEDKEKETAIHHHSEKLAVTFGLISTKPGMTIRIVKNLRVCEDCHTVIKLISKVYAREILMRDRTRFHLFKDGNCTCGDYW</sequence>
<evidence type="ECO:0000313" key="4">
    <source>
        <dbReference type="Proteomes" id="UP000288805"/>
    </source>
</evidence>
<dbReference type="AlphaFoldDB" id="A0A438JRI9"/>
<evidence type="ECO:0000259" key="2">
    <source>
        <dbReference type="Pfam" id="PF14432"/>
    </source>
</evidence>
<organism evidence="3 4">
    <name type="scientific">Vitis vinifera</name>
    <name type="common">Grape</name>
    <dbReference type="NCBI Taxonomy" id="29760"/>
    <lineage>
        <taxon>Eukaryota</taxon>
        <taxon>Viridiplantae</taxon>
        <taxon>Streptophyta</taxon>
        <taxon>Embryophyta</taxon>
        <taxon>Tracheophyta</taxon>
        <taxon>Spermatophyta</taxon>
        <taxon>Magnoliopsida</taxon>
        <taxon>eudicotyledons</taxon>
        <taxon>Gunneridae</taxon>
        <taxon>Pentapetalae</taxon>
        <taxon>rosids</taxon>
        <taxon>Vitales</taxon>
        <taxon>Vitaceae</taxon>
        <taxon>Viteae</taxon>
        <taxon>Vitis</taxon>
    </lineage>
</organism>
<gene>
    <name evidence="3" type="primary">PCMP-H61_14</name>
    <name evidence="3" type="ORF">CK203_015840</name>
</gene>
<dbReference type="GO" id="GO:0008270">
    <property type="term" value="F:zinc ion binding"/>
    <property type="evidence" value="ECO:0007669"/>
    <property type="project" value="InterPro"/>
</dbReference>
<dbReference type="InterPro" id="IPR032867">
    <property type="entry name" value="DYW_dom"/>
</dbReference>
<proteinExistence type="inferred from homology"/>
<dbReference type="Pfam" id="PF14432">
    <property type="entry name" value="DYW_deaminase"/>
    <property type="match status" value="1"/>
</dbReference>
<name>A0A438JRI9_VITVI</name>
<reference evidence="3 4" key="1">
    <citation type="journal article" date="2018" name="PLoS Genet.">
        <title>Population sequencing reveals clonal diversity and ancestral inbreeding in the grapevine cultivar Chardonnay.</title>
        <authorList>
            <person name="Roach M.J."/>
            <person name="Johnson D.L."/>
            <person name="Bohlmann J."/>
            <person name="van Vuuren H.J."/>
            <person name="Jones S.J."/>
            <person name="Pretorius I.S."/>
            <person name="Schmidt S.A."/>
            <person name="Borneman A.R."/>
        </authorList>
    </citation>
    <scope>NUCLEOTIDE SEQUENCE [LARGE SCALE GENOMIC DNA]</scope>
    <source>
        <strain evidence="4">cv. Chardonnay</strain>
        <tissue evidence="3">Leaf</tissue>
    </source>
</reference>
<evidence type="ECO:0000256" key="1">
    <source>
        <dbReference type="ARBA" id="ARBA00006643"/>
    </source>
</evidence>
<comment type="caution">
    <text evidence="3">The sequence shown here is derived from an EMBL/GenBank/DDBJ whole genome shotgun (WGS) entry which is preliminary data.</text>
</comment>
<evidence type="ECO:0000313" key="3">
    <source>
        <dbReference type="EMBL" id="RVX11559.1"/>
    </source>
</evidence>
<comment type="similarity">
    <text evidence="1">Belongs to the PPR family. PCMP-H subfamily.</text>
</comment>